<dbReference type="AlphaFoldDB" id="A0AAD5KLU5"/>
<reference evidence="1 2" key="1">
    <citation type="submission" date="2022-05" db="EMBL/GenBank/DDBJ databases">
        <title>A multi-omics perspective on studying reproductive biology in Daphnia sinensis.</title>
        <authorList>
            <person name="Jia J."/>
        </authorList>
    </citation>
    <scope>NUCLEOTIDE SEQUENCE [LARGE SCALE GENOMIC DNA]</scope>
    <source>
        <strain evidence="1 2">WSL</strain>
    </source>
</reference>
<dbReference type="Proteomes" id="UP000820818">
    <property type="component" value="Linkage Group LG8"/>
</dbReference>
<dbReference type="PANTHER" id="PTHR34153:SF2">
    <property type="entry name" value="SI:CH211-262H13.3-RELATED"/>
    <property type="match status" value="1"/>
</dbReference>
<name>A0AAD5KLU5_9CRUS</name>
<organism evidence="1 2">
    <name type="scientific">Daphnia sinensis</name>
    <dbReference type="NCBI Taxonomy" id="1820382"/>
    <lineage>
        <taxon>Eukaryota</taxon>
        <taxon>Metazoa</taxon>
        <taxon>Ecdysozoa</taxon>
        <taxon>Arthropoda</taxon>
        <taxon>Crustacea</taxon>
        <taxon>Branchiopoda</taxon>
        <taxon>Diplostraca</taxon>
        <taxon>Cladocera</taxon>
        <taxon>Anomopoda</taxon>
        <taxon>Daphniidae</taxon>
        <taxon>Daphnia</taxon>
        <taxon>Daphnia similis group</taxon>
    </lineage>
</organism>
<evidence type="ECO:0000313" key="2">
    <source>
        <dbReference type="Proteomes" id="UP000820818"/>
    </source>
</evidence>
<dbReference type="PANTHER" id="PTHR34153">
    <property type="entry name" value="SI:CH211-262H13.3-RELATED-RELATED"/>
    <property type="match status" value="1"/>
</dbReference>
<proteinExistence type="predicted"/>
<gene>
    <name evidence="1" type="ORF">GHT06_020214</name>
</gene>
<protein>
    <submittedName>
        <fullName evidence="1">Uncharacterized protein</fullName>
    </submittedName>
</protein>
<comment type="caution">
    <text evidence="1">The sequence shown here is derived from an EMBL/GenBank/DDBJ whole genome shotgun (WGS) entry which is preliminary data.</text>
</comment>
<sequence length="498" mass="56267">MPYIGKQRAQGISCVRRKKPFVGKRQMRRRVNIFVATLNSRDDMNTVIAGDIVELDRDPYQYHSDYESQEEYESDDELQRLVLDSSDSEEDQDDFPRDWNDLRDDVNDALDEQSKRENTFNAAKKLLPRAVIGTDINTASEADEHQYGKGRRIKRPRIVFSPAPPAESENEIDSTDDEQYQHISENLNLPPPPKDLAANFKNGFCTSTQLIDDQESQDIISNDGSTQGHMDENTLIGQQFPSANSTAAAAFVPVRSVTPLIPVNRNVSPIDALYYSPSTAVQPHRLSTPHAPANQRLPSRMEHPSMQLLLSQASQLQFPMLLKENSNYSTNQQQKSAMFKVKVLRLLAQNYEKTAQLEGKMNMLMEKVRNALSHLTTENEQSAVIVDIPVLPLKTREDLVTYEQLITTEADKFLILVRLVKQIGGLTLSDAVKRAWERVLSLEVRAFVNLAGIRFAPEFEQVSNATLQEETRKAVKHAAETLRNKQQRALSGSDSDTN</sequence>
<evidence type="ECO:0000313" key="1">
    <source>
        <dbReference type="EMBL" id="KAI9554934.1"/>
    </source>
</evidence>
<accession>A0AAD5KLU5</accession>
<keyword evidence="2" id="KW-1185">Reference proteome</keyword>
<dbReference type="EMBL" id="WJBH02000008">
    <property type="protein sequence ID" value="KAI9554934.1"/>
    <property type="molecule type" value="Genomic_DNA"/>
</dbReference>